<evidence type="ECO:0000313" key="1">
    <source>
        <dbReference type="EMBL" id="KAJ7304592.1"/>
    </source>
</evidence>
<evidence type="ECO:0000313" key="2">
    <source>
        <dbReference type="Proteomes" id="UP001218218"/>
    </source>
</evidence>
<dbReference type="SUPFAM" id="SSF52096">
    <property type="entry name" value="ClpP/crotonase"/>
    <property type="match status" value="1"/>
</dbReference>
<dbReference type="InterPro" id="IPR029045">
    <property type="entry name" value="ClpP/crotonase-like_dom_sf"/>
</dbReference>
<dbReference type="Proteomes" id="UP001218218">
    <property type="component" value="Unassembled WGS sequence"/>
</dbReference>
<dbReference type="EMBL" id="JARIHO010000101">
    <property type="protein sequence ID" value="KAJ7304592.1"/>
    <property type="molecule type" value="Genomic_DNA"/>
</dbReference>
<proteinExistence type="predicted"/>
<gene>
    <name evidence="1" type="ORF">DFH08DRAFT_721735</name>
</gene>
<name>A0AAD6Z1Z1_9AGAR</name>
<protein>
    <submittedName>
        <fullName evidence="1">Uncharacterized protein</fullName>
    </submittedName>
</protein>
<keyword evidence="2" id="KW-1185">Reference proteome</keyword>
<comment type="caution">
    <text evidence="1">The sequence shown here is derived from an EMBL/GenBank/DDBJ whole genome shotgun (WGS) entry which is preliminary data.</text>
</comment>
<dbReference type="AlphaFoldDB" id="A0AAD6Z1Z1"/>
<sequence>IGRGRALEYVHSAQDIDSAMAERIRWINHASALTDYVQTLTACIALFRPAGIATAKREVNVVGRPSKELLIRKSQDVFDALVGTPAAQCRKRAFWPIRGYETLQTYRRVTGRL</sequence>
<dbReference type="Gene3D" id="3.90.226.10">
    <property type="entry name" value="2-enoyl-CoA Hydratase, Chain A, domain 1"/>
    <property type="match status" value="1"/>
</dbReference>
<reference evidence="1" key="1">
    <citation type="submission" date="2023-03" db="EMBL/GenBank/DDBJ databases">
        <title>Massive genome expansion in bonnet fungi (Mycena s.s.) driven by repeated elements and novel gene families across ecological guilds.</title>
        <authorList>
            <consortium name="Lawrence Berkeley National Laboratory"/>
            <person name="Harder C.B."/>
            <person name="Miyauchi S."/>
            <person name="Viragh M."/>
            <person name="Kuo A."/>
            <person name="Thoen E."/>
            <person name="Andreopoulos B."/>
            <person name="Lu D."/>
            <person name="Skrede I."/>
            <person name="Drula E."/>
            <person name="Henrissat B."/>
            <person name="Morin E."/>
            <person name="Kohler A."/>
            <person name="Barry K."/>
            <person name="LaButti K."/>
            <person name="Morin E."/>
            <person name="Salamov A."/>
            <person name="Lipzen A."/>
            <person name="Mereny Z."/>
            <person name="Hegedus B."/>
            <person name="Baldrian P."/>
            <person name="Stursova M."/>
            <person name="Weitz H."/>
            <person name="Taylor A."/>
            <person name="Grigoriev I.V."/>
            <person name="Nagy L.G."/>
            <person name="Martin F."/>
            <person name="Kauserud H."/>
        </authorList>
    </citation>
    <scope>NUCLEOTIDE SEQUENCE</scope>
    <source>
        <strain evidence="1">CBHHK002</strain>
    </source>
</reference>
<feature type="non-terminal residue" evidence="1">
    <location>
        <position position="1"/>
    </location>
</feature>
<organism evidence="1 2">
    <name type="scientific">Mycena albidolilacea</name>
    <dbReference type="NCBI Taxonomy" id="1033008"/>
    <lineage>
        <taxon>Eukaryota</taxon>
        <taxon>Fungi</taxon>
        <taxon>Dikarya</taxon>
        <taxon>Basidiomycota</taxon>
        <taxon>Agaricomycotina</taxon>
        <taxon>Agaricomycetes</taxon>
        <taxon>Agaricomycetidae</taxon>
        <taxon>Agaricales</taxon>
        <taxon>Marasmiineae</taxon>
        <taxon>Mycenaceae</taxon>
        <taxon>Mycena</taxon>
    </lineage>
</organism>
<accession>A0AAD6Z1Z1</accession>